<dbReference type="Pfam" id="PF21040">
    <property type="entry name" value="CEP104-like_TOG"/>
    <property type="match status" value="1"/>
</dbReference>
<gene>
    <name evidence="4" type="ORF">ACHAXA_007404</name>
</gene>
<dbReference type="PANTHER" id="PTHR13371">
    <property type="entry name" value="GLYCINE-, GLUTAMATE-, THIENYLCYCLOHEXYLPIPERIDINE-BINDING PROTEIN"/>
    <property type="match status" value="1"/>
</dbReference>
<evidence type="ECO:0000313" key="5">
    <source>
        <dbReference type="Proteomes" id="UP001530377"/>
    </source>
</evidence>
<accession>A0ABD3REE7</accession>
<dbReference type="Pfam" id="PF21038">
    <property type="entry name" value="CEP104_N"/>
    <property type="match status" value="1"/>
</dbReference>
<dbReference type="EMBL" id="JALLPB020000267">
    <property type="protein sequence ID" value="KAL3811339.1"/>
    <property type="molecule type" value="Genomic_DNA"/>
</dbReference>
<sequence>MIRYITLDSNERSGFNSREQKHVPIEKQGNLVHLVLRGCHKNPHNVYNQVGIVGIRVMGKVIRTVDANAPVKKIEIPSVTPVTSLPSHLKNELEVKIQSSVNRLEKLKKERASLEDFTMAGKIKEGLGVVYALLIAFKGCEKCMRDAAAAEDYALASRLKSERDIKRDQANFALQEVEKQFFGSDKLADEPSISHLEAVNVQSHSKHHGPLSAQEVEKKFNTRTDEMVREFSNSAIKDEPSSPQSKRSFAETGIRSSLTNNSEASKKESRIVDGEHPLLGVENATELPAPDEISEFAGNASSDLIQKCEELFGAYRMKCFFSKNWALREAALSKMTLLIPEICSSTNGDCAEVVCKIIEIGICDINMQVYLAALVMLDESLLQFETIRLPQEKITPPLSRIIIILLDKLTDSKPKIVDSAELAILSMASSSCTDNASIIRAATKRIRSKESKDGRTVKARLTFLESFAAEFGTGIPWRRIVDFAISSNAFEHKDGGVRDSAKSLIVTLMAVHGDDCILASIKNSEEVSERQVSEFRARFDMIKNI</sequence>
<dbReference type="AlphaFoldDB" id="A0ABD3REE7"/>
<dbReference type="Proteomes" id="UP001530377">
    <property type="component" value="Unassembled WGS sequence"/>
</dbReference>
<comment type="caution">
    <text evidence="4">The sequence shown here is derived from an EMBL/GenBank/DDBJ whole genome shotgun (WGS) entry which is preliminary data.</text>
</comment>
<dbReference type="InterPro" id="IPR052607">
    <property type="entry name" value="CEP104-like"/>
</dbReference>
<dbReference type="InterPro" id="IPR016024">
    <property type="entry name" value="ARM-type_fold"/>
</dbReference>
<keyword evidence="5" id="KW-1185">Reference proteome</keyword>
<dbReference type="InterPro" id="IPR034085">
    <property type="entry name" value="TOG"/>
</dbReference>
<feature type="domain" description="TOG" evidence="3">
    <location>
        <begin position="303"/>
        <end position="537"/>
    </location>
</feature>
<feature type="region of interest" description="Disordered" evidence="2">
    <location>
        <begin position="232"/>
        <end position="272"/>
    </location>
</feature>
<name>A0ABD3REE7_9STRA</name>
<feature type="coiled-coil region" evidence="1">
    <location>
        <begin position="90"/>
        <end position="117"/>
    </location>
</feature>
<evidence type="ECO:0000256" key="1">
    <source>
        <dbReference type="SAM" id="Coils"/>
    </source>
</evidence>
<keyword evidence="1" id="KW-0175">Coiled coil</keyword>
<feature type="compositionally biased region" description="Polar residues" evidence="2">
    <location>
        <begin position="254"/>
        <end position="263"/>
    </location>
</feature>
<evidence type="ECO:0000313" key="4">
    <source>
        <dbReference type="EMBL" id="KAL3811339.1"/>
    </source>
</evidence>
<dbReference type="SMART" id="SM01349">
    <property type="entry name" value="TOG"/>
    <property type="match status" value="1"/>
</dbReference>
<dbReference type="InterPro" id="IPR048739">
    <property type="entry name" value="CEP104_N"/>
</dbReference>
<protein>
    <recommendedName>
        <fullName evidence="3">TOG domain-containing protein</fullName>
    </recommendedName>
</protein>
<evidence type="ECO:0000256" key="2">
    <source>
        <dbReference type="SAM" id="MobiDB-lite"/>
    </source>
</evidence>
<evidence type="ECO:0000259" key="3">
    <source>
        <dbReference type="SMART" id="SM01349"/>
    </source>
</evidence>
<dbReference type="Gene3D" id="1.25.10.10">
    <property type="entry name" value="Leucine-rich Repeat Variant"/>
    <property type="match status" value="1"/>
</dbReference>
<organism evidence="4 5">
    <name type="scientific">Cyclostephanos tholiformis</name>
    <dbReference type="NCBI Taxonomy" id="382380"/>
    <lineage>
        <taxon>Eukaryota</taxon>
        <taxon>Sar</taxon>
        <taxon>Stramenopiles</taxon>
        <taxon>Ochrophyta</taxon>
        <taxon>Bacillariophyta</taxon>
        <taxon>Coscinodiscophyceae</taxon>
        <taxon>Thalassiosirophycidae</taxon>
        <taxon>Stephanodiscales</taxon>
        <taxon>Stephanodiscaceae</taxon>
        <taxon>Cyclostephanos</taxon>
    </lineage>
</organism>
<dbReference type="SUPFAM" id="SSF48371">
    <property type="entry name" value="ARM repeat"/>
    <property type="match status" value="1"/>
</dbReference>
<proteinExistence type="predicted"/>
<dbReference type="PANTHER" id="PTHR13371:SF0">
    <property type="entry name" value="CENTROSOMAL PROTEIN OF 104 KDA"/>
    <property type="match status" value="1"/>
</dbReference>
<feature type="compositionally biased region" description="Polar residues" evidence="2">
    <location>
        <begin position="232"/>
        <end position="247"/>
    </location>
</feature>
<reference evidence="4 5" key="1">
    <citation type="submission" date="2024-10" db="EMBL/GenBank/DDBJ databases">
        <title>Updated reference genomes for cyclostephanoid diatoms.</title>
        <authorList>
            <person name="Roberts W.R."/>
            <person name="Alverson A.J."/>
        </authorList>
    </citation>
    <scope>NUCLEOTIDE SEQUENCE [LARGE SCALE GENOMIC DNA]</scope>
    <source>
        <strain evidence="4 5">AJA228-03</strain>
    </source>
</reference>
<dbReference type="InterPro" id="IPR011989">
    <property type="entry name" value="ARM-like"/>
</dbReference>